<feature type="compositionally biased region" description="Basic and acidic residues" evidence="5">
    <location>
        <begin position="348"/>
        <end position="357"/>
    </location>
</feature>
<name>A0A8J1TYR2_OWEFU</name>
<comment type="caution">
    <text evidence="6">The sequence shown here is derived from an EMBL/GenBank/DDBJ whole genome shotgun (WGS) entry which is preliminary data.</text>
</comment>
<feature type="compositionally biased region" description="Basic residues" evidence="5">
    <location>
        <begin position="337"/>
        <end position="347"/>
    </location>
</feature>
<feature type="compositionally biased region" description="Polar residues" evidence="5">
    <location>
        <begin position="1303"/>
        <end position="1315"/>
    </location>
</feature>
<dbReference type="InterPro" id="IPR045124">
    <property type="entry name" value="Su(sable)-like"/>
</dbReference>
<feature type="compositionally biased region" description="Polar residues" evidence="5">
    <location>
        <begin position="1339"/>
        <end position="1356"/>
    </location>
</feature>
<protein>
    <submittedName>
        <fullName evidence="6">Uncharacterized protein</fullName>
    </submittedName>
</protein>
<dbReference type="InterPro" id="IPR000571">
    <property type="entry name" value="Znf_CCCH"/>
</dbReference>
<feature type="compositionally biased region" description="Basic residues" evidence="5">
    <location>
        <begin position="317"/>
        <end position="328"/>
    </location>
</feature>
<organism evidence="6 7">
    <name type="scientific">Owenia fusiformis</name>
    <name type="common">Polychaete worm</name>
    <dbReference type="NCBI Taxonomy" id="6347"/>
    <lineage>
        <taxon>Eukaryota</taxon>
        <taxon>Metazoa</taxon>
        <taxon>Spiralia</taxon>
        <taxon>Lophotrochozoa</taxon>
        <taxon>Annelida</taxon>
        <taxon>Polychaeta</taxon>
        <taxon>Sedentaria</taxon>
        <taxon>Canalipalpata</taxon>
        <taxon>Sabellida</taxon>
        <taxon>Oweniida</taxon>
        <taxon>Oweniidae</taxon>
        <taxon>Owenia</taxon>
    </lineage>
</organism>
<feature type="compositionally biased region" description="Basic and acidic residues" evidence="5">
    <location>
        <begin position="155"/>
        <end position="166"/>
    </location>
</feature>
<feature type="compositionally biased region" description="Basic and acidic residues" evidence="5">
    <location>
        <begin position="23"/>
        <end position="33"/>
    </location>
</feature>
<dbReference type="Proteomes" id="UP000749559">
    <property type="component" value="Unassembled WGS sequence"/>
</dbReference>
<dbReference type="PROSITE" id="PS50103">
    <property type="entry name" value="ZF_C3H1"/>
    <property type="match status" value="3"/>
</dbReference>
<feature type="compositionally biased region" description="Low complexity" evidence="5">
    <location>
        <begin position="1089"/>
        <end position="1098"/>
    </location>
</feature>
<feature type="region of interest" description="Disordered" evidence="5">
    <location>
        <begin position="874"/>
        <end position="901"/>
    </location>
</feature>
<keyword evidence="3" id="KW-0863">Zinc-finger</keyword>
<evidence type="ECO:0000256" key="5">
    <source>
        <dbReference type="SAM" id="MobiDB-lite"/>
    </source>
</evidence>
<evidence type="ECO:0000256" key="1">
    <source>
        <dbReference type="ARBA" id="ARBA00022723"/>
    </source>
</evidence>
<dbReference type="OrthoDB" id="411372at2759"/>
<keyword evidence="1" id="KW-0479">Metal-binding</keyword>
<feature type="compositionally biased region" description="Polar residues" evidence="5">
    <location>
        <begin position="884"/>
        <end position="901"/>
    </location>
</feature>
<reference evidence="6" key="1">
    <citation type="submission" date="2022-03" db="EMBL/GenBank/DDBJ databases">
        <authorList>
            <person name="Martin C."/>
        </authorList>
    </citation>
    <scope>NUCLEOTIDE SEQUENCE</scope>
</reference>
<feature type="region of interest" description="Disordered" evidence="5">
    <location>
        <begin position="916"/>
        <end position="952"/>
    </location>
</feature>
<dbReference type="PANTHER" id="PTHR13119">
    <property type="entry name" value="ZINC FINGER CCCH DOMAIN-CONTAINING PROTEI"/>
    <property type="match status" value="1"/>
</dbReference>
<evidence type="ECO:0000256" key="2">
    <source>
        <dbReference type="ARBA" id="ARBA00022737"/>
    </source>
</evidence>
<feature type="compositionally biased region" description="Acidic residues" evidence="5">
    <location>
        <begin position="249"/>
        <end position="277"/>
    </location>
</feature>
<gene>
    <name evidence="6" type="ORF">OFUS_LOCUS13102</name>
</gene>
<feature type="region of interest" description="Disordered" evidence="5">
    <location>
        <begin position="717"/>
        <end position="737"/>
    </location>
</feature>
<evidence type="ECO:0000313" key="7">
    <source>
        <dbReference type="Proteomes" id="UP000749559"/>
    </source>
</evidence>
<evidence type="ECO:0000313" key="6">
    <source>
        <dbReference type="EMBL" id="CAH1787390.1"/>
    </source>
</evidence>
<feature type="compositionally biased region" description="Basic and acidic residues" evidence="5">
    <location>
        <begin position="832"/>
        <end position="842"/>
    </location>
</feature>
<feature type="compositionally biased region" description="Basic and acidic residues" evidence="5">
    <location>
        <begin position="78"/>
        <end position="98"/>
    </location>
</feature>
<evidence type="ECO:0000256" key="3">
    <source>
        <dbReference type="ARBA" id="ARBA00022771"/>
    </source>
</evidence>
<evidence type="ECO:0000256" key="4">
    <source>
        <dbReference type="ARBA" id="ARBA00022833"/>
    </source>
</evidence>
<feature type="compositionally biased region" description="Low complexity" evidence="5">
    <location>
        <begin position="294"/>
        <end position="309"/>
    </location>
</feature>
<feature type="compositionally biased region" description="Polar residues" evidence="5">
    <location>
        <begin position="1129"/>
        <end position="1140"/>
    </location>
</feature>
<accession>A0A8J1TYR2</accession>
<feature type="compositionally biased region" description="Gly residues" evidence="5">
    <location>
        <begin position="1075"/>
        <end position="1088"/>
    </location>
</feature>
<dbReference type="Gene3D" id="3.30.1370.210">
    <property type="match status" value="1"/>
</dbReference>
<feature type="region of interest" description="Disordered" evidence="5">
    <location>
        <begin position="1"/>
        <end position="186"/>
    </location>
</feature>
<dbReference type="GO" id="GO:0008270">
    <property type="term" value="F:zinc ion binding"/>
    <property type="evidence" value="ECO:0007669"/>
    <property type="project" value="UniProtKB-KW"/>
</dbReference>
<feature type="compositionally biased region" description="Basic residues" evidence="5">
    <location>
        <begin position="477"/>
        <end position="490"/>
    </location>
</feature>
<dbReference type="InterPro" id="IPR036855">
    <property type="entry name" value="Znf_CCCH_sf"/>
</dbReference>
<feature type="compositionally biased region" description="Polar residues" evidence="5">
    <location>
        <begin position="1194"/>
        <end position="1207"/>
    </location>
</feature>
<dbReference type="SMART" id="SM00356">
    <property type="entry name" value="ZnF_C3H1"/>
    <property type="match status" value="3"/>
</dbReference>
<feature type="region of interest" description="Disordered" evidence="5">
    <location>
        <begin position="827"/>
        <end position="857"/>
    </location>
</feature>
<keyword evidence="2" id="KW-0677">Repeat</keyword>
<feature type="compositionally biased region" description="Polar residues" evidence="5">
    <location>
        <begin position="1150"/>
        <end position="1182"/>
    </location>
</feature>
<feature type="compositionally biased region" description="Acidic residues" evidence="5">
    <location>
        <begin position="843"/>
        <end position="855"/>
    </location>
</feature>
<dbReference type="GO" id="GO:0005634">
    <property type="term" value="C:nucleus"/>
    <property type="evidence" value="ECO:0007669"/>
    <property type="project" value="TreeGrafter"/>
</dbReference>
<proteinExistence type="predicted"/>
<feature type="compositionally biased region" description="Pro residues" evidence="5">
    <location>
        <begin position="278"/>
        <end position="293"/>
    </location>
</feature>
<feature type="compositionally biased region" description="Basic and acidic residues" evidence="5">
    <location>
        <begin position="1361"/>
        <end position="1370"/>
    </location>
</feature>
<keyword evidence="7" id="KW-1185">Reference proteome</keyword>
<dbReference type="EMBL" id="CAIIXF020000006">
    <property type="protein sequence ID" value="CAH1787390.1"/>
    <property type="molecule type" value="Genomic_DNA"/>
</dbReference>
<dbReference type="GO" id="GO:0045892">
    <property type="term" value="P:negative regulation of DNA-templated transcription"/>
    <property type="evidence" value="ECO:0007669"/>
    <property type="project" value="InterPro"/>
</dbReference>
<sequence>MEENIANSEVPISMGTEKVNTTSEHDVDMHADYAEPMDSNQQQTPEHFHSGNETVDDDDESESTTTAVYENDIQAHTTDIENKEFISETTENDQRDVVETDGNLDIEPSADEADIEQLTDETKYLEQSANESQHEQSVDETNIQTDDNLEEEQHDVDHENVEHELSESEVTQCDQYNIKEDTNNEEAYENMNTVKMENETEIHDDTTKVKEECSTEPSLVEIQKEIEQHNEQVDIKEDIKVEVKKEVDNEVEQVEEEMEDGELEDGELDDDGVEEEVPPPLPQDDPPPMPPAPEQDAPMPSGGDSAAGSDNDDEKQSRRRKRRKKKKNKEKDDKEHKKSSRHSKKRPRYVDHDHIDNDFAALDAQQPWGNKRSKRSSPPGPYDSPDASPERDATTSKSYGGGGLYGSGYKSPPGPYDSPYQSPPGPYDSPSDTEANGYDDSRGKRSMLSMVNDNYFDPSVAASEKQAPSGMYEKKQRGGKKQPSQKKIEKRRQYLERQNQRRGGDGGNTGKIGICKFYLEGNCQKGNHCNMNHVQQGDECQFDHNGELIKRPELCKFYITSICQKGENCVYMHGDYPCKYFFLEDKRCFAGDDCKFSHEPLNDVTGPIIEKIRQEIDEERKAKKKNSLLGSPPRLSEELQAKLEAQKKIPSLFDIQTFAPGTSPHKPMTAMNNQSGAGDSGNMGGNMGGSGGNMGGNNMAQMGNRMLRPNFYADMSSPARPGGPMGPPGMGMSPMRPNVPNPLGMMMNSPLGAALTMAAAAQAQGFYNNFYNQGGQQQSGQQMAPSEQTNEEAGGGTPENTEDKADFDIPTNLPQTQKDLLMRIQNQQKSPNQEKQENNESKDENDDNWYSSDEDAASKPKLADVLKNLAHNAPTKESKEAPMSQMSNQANSTQGANQSHLPTFDIGKMLSIIRHGPEQDSTNSNKPKDPRMAPPISDPRTKPAEITSPRPEPVEIPIKEAPAERYHGSYKLIAISLSLRNKPHFTVNPEDPKYRKDPRIEKYANEYRPEAEKPVRRSSAEVKQNIVPDPRLSKSQGQINFNPPISMPNLSQPPPGYPIMPPFNPLLANRPPMGMGPGAQGFMGGNQGFGMSQGMQNMTRPQRPQDPRSMPNPNDPRNQNKRVDPRIQNKPNDPRSQNKPNDPRTRSDPRLQNNNDSPSQGQNTDPRFQNKSQDPRLQQNTDPRLRNVGATDPRSGNQSPNAPNSSPRDLPPLLEANPPTVHRTTAPPPSSRPSLKPFIDRQQSLQEGSSGDDSEAQVDPKLLWGAQKDKKDSDDGSISPKTDPSTSRDYRSGAKFKIKKKSSTGNNENDASQQRKGYIGVRKGSMDYASPLGAESKQDGQSSYSTYNRPPNNTAYNKKPLKSEKAKTVKDNSAMDTDVSVTVANMPAPPTLTSSNYDETQARVSPLNGLQNMDTNSDPNVNVKDLFKTIDPTASPFC</sequence>
<keyword evidence="4" id="KW-0862">Zinc</keyword>
<feature type="region of interest" description="Disordered" evidence="5">
    <location>
        <begin position="247"/>
        <end position="445"/>
    </location>
</feature>
<dbReference type="GO" id="GO:0003723">
    <property type="term" value="F:RNA binding"/>
    <property type="evidence" value="ECO:0007669"/>
    <property type="project" value="InterPro"/>
</dbReference>
<feature type="compositionally biased region" description="Pro residues" evidence="5">
    <location>
        <begin position="412"/>
        <end position="427"/>
    </location>
</feature>
<feature type="region of interest" description="Disordered" evidence="5">
    <location>
        <begin position="774"/>
        <end position="812"/>
    </location>
</feature>
<feature type="region of interest" description="Disordered" evidence="5">
    <location>
        <begin position="461"/>
        <end position="490"/>
    </location>
</feature>
<dbReference type="PANTHER" id="PTHR13119:SF12">
    <property type="entry name" value="PROTEIN SUPPRESSOR OF SABLE"/>
    <property type="match status" value="1"/>
</dbReference>
<dbReference type="SUPFAM" id="SSF90229">
    <property type="entry name" value="CCCH zinc finger"/>
    <property type="match status" value="2"/>
</dbReference>
<feature type="region of interest" description="Disordered" evidence="5">
    <location>
        <begin position="1073"/>
        <end position="1374"/>
    </location>
</feature>
<feature type="compositionally biased region" description="Acidic residues" evidence="5">
    <location>
        <begin position="102"/>
        <end position="119"/>
    </location>
</feature>
<dbReference type="Pfam" id="PF14608">
    <property type="entry name" value="zf-CCCH_2"/>
    <property type="match status" value="3"/>
</dbReference>